<dbReference type="Proteomes" id="UP000324222">
    <property type="component" value="Unassembled WGS sequence"/>
</dbReference>
<comment type="caution">
    <text evidence="1">The sequence shown here is derived from an EMBL/GenBank/DDBJ whole genome shotgun (WGS) entry which is preliminary data.</text>
</comment>
<reference evidence="1 2" key="1">
    <citation type="submission" date="2019-05" db="EMBL/GenBank/DDBJ databases">
        <title>Another draft genome of Portunus trituberculatus and its Hox gene families provides insights of decapod evolution.</title>
        <authorList>
            <person name="Jeong J.-H."/>
            <person name="Song I."/>
            <person name="Kim S."/>
            <person name="Choi T."/>
            <person name="Kim D."/>
            <person name="Ryu S."/>
            <person name="Kim W."/>
        </authorList>
    </citation>
    <scope>NUCLEOTIDE SEQUENCE [LARGE SCALE GENOMIC DNA]</scope>
    <source>
        <tissue evidence="1">Muscle</tissue>
    </source>
</reference>
<accession>A0A5B7GWD5</accession>
<sequence length="94" mass="10278">MRWSFLLVPTSCSPGVSTTLLLPFPSPGKPPIPKRALDREKSVHLSLSSPLSHLHFAFPDASRSCVFFPTLSFSRPRTQVALTVGVEEGLRECG</sequence>
<gene>
    <name evidence="1" type="ORF">E2C01_055274</name>
</gene>
<proteinExistence type="predicted"/>
<name>A0A5B7GWD5_PORTR</name>
<evidence type="ECO:0000313" key="1">
    <source>
        <dbReference type="EMBL" id="MPC61208.1"/>
    </source>
</evidence>
<evidence type="ECO:0000313" key="2">
    <source>
        <dbReference type="Proteomes" id="UP000324222"/>
    </source>
</evidence>
<keyword evidence="2" id="KW-1185">Reference proteome</keyword>
<dbReference type="AlphaFoldDB" id="A0A5B7GWD5"/>
<dbReference type="EMBL" id="VSRR010018295">
    <property type="protein sequence ID" value="MPC61208.1"/>
    <property type="molecule type" value="Genomic_DNA"/>
</dbReference>
<protein>
    <submittedName>
        <fullName evidence="1">Uncharacterized protein</fullName>
    </submittedName>
</protein>
<organism evidence="1 2">
    <name type="scientific">Portunus trituberculatus</name>
    <name type="common">Swimming crab</name>
    <name type="synonym">Neptunus trituberculatus</name>
    <dbReference type="NCBI Taxonomy" id="210409"/>
    <lineage>
        <taxon>Eukaryota</taxon>
        <taxon>Metazoa</taxon>
        <taxon>Ecdysozoa</taxon>
        <taxon>Arthropoda</taxon>
        <taxon>Crustacea</taxon>
        <taxon>Multicrustacea</taxon>
        <taxon>Malacostraca</taxon>
        <taxon>Eumalacostraca</taxon>
        <taxon>Eucarida</taxon>
        <taxon>Decapoda</taxon>
        <taxon>Pleocyemata</taxon>
        <taxon>Brachyura</taxon>
        <taxon>Eubrachyura</taxon>
        <taxon>Portunoidea</taxon>
        <taxon>Portunidae</taxon>
        <taxon>Portuninae</taxon>
        <taxon>Portunus</taxon>
    </lineage>
</organism>